<name>A0A914LWB7_MELIC</name>
<dbReference type="AlphaFoldDB" id="A0A914LWB7"/>
<proteinExistence type="predicted"/>
<keyword evidence="1" id="KW-1185">Reference proteome</keyword>
<accession>A0A914LWB7</accession>
<dbReference type="WBParaSite" id="Minc3s00965g19368">
    <property type="protein sequence ID" value="Minc3s00965g19368"/>
    <property type="gene ID" value="Minc3s00965g19368"/>
</dbReference>
<sequence length="97" mass="11549">MSSITFFSSHHYPHSSPLRNKHRFNNTRNFIDKSYCTSNMIQNLDVTYLLPRHWHIFDEFYNSMRHVFQRSKINTFVMAVFAGSHVAVISNNFANMF</sequence>
<evidence type="ECO:0000313" key="1">
    <source>
        <dbReference type="Proteomes" id="UP000887563"/>
    </source>
</evidence>
<organism evidence="1 2">
    <name type="scientific">Meloidogyne incognita</name>
    <name type="common">Southern root-knot nematode worm</name>
    <name type="synonym">Oxyuris incognita</name>
    <dbReference type="NCBI Taxonomy" id="6306"/>
    <lineage>
        <taxon>Eukaryota</taxon>
        <taxon>Metazoa</taxon>
        <taxon>Ecdysozoa</taxon>
        <taxon>Nematoda</taxon>
        <taxon>Chromadorea</taxon>
        <taxon>Rhabditida</taxon>
        <taxon>Tylenchina</taxon>
        <taxon>Tylenchomorpha</taxon>
        <taxon>Tylenchoidea</taxon>
        <taxon>Meloidogynidae</taxon>
        <taxon>Meloidogyninae</taxon>
        <taxon>Meloidogyne</taxon>
        <taxon>Meloidogyne incognita group</taxon>
    </lineage>
</organism>
<protein>
    <submittedName>
        <fullName evidence="2">Uncharacterized protein</fullName>
    </submittedName>
</protein>
<dbReference type="Proteomes" id="UP000887563">
    <property type="component" value="Unplaced"/>
</dbReference>
<reference evidence="2" key="1">
    <citation type="submission" date="2022-11" db="UniProtKB">
        <authorList>
            <consortium name="WormBaseParasite"/>
        </authorList>
    </citation>
    <scope>IDENTIFICATION</scope>
</reference>
<evidence type="ECO:0000313" key="2">
    <source>
        <dbReference type="WBParaSite" id="Minc3s00965g19368"/>
    </source>
</evidence>